<name>A0A5C1AI22_9BACT</name>
<dbReference type="KEGG" id="lrs:PX52LOC_06136"/>
<proteinExistence type="predicted"/>
<organism evidence="1 2">
    <name type="scientific">Limnoglobus roseus</name>
    <dbReference type="NCBI Taxonomy" id="2598579"/>
    <lineage>
        <taxon>Bacteria</taxon>
        <taxon>Pseudomonadati</taxon>
        <taxon>Planctomycetota</taxon>
        <taxon>Planctomycetia</taxon>
        <taxon>Gemmatales</taxon>
        <taxon>Gemmataceae</taxon>
        <taxon>Limnoglobus</taxon>
    </lineage>
</organism>
<accession>A0A5C1AI22</accession>
<keyword evidence="2" id="KW-1185">Reference proteome</keyword>
<dbReference type="RefSeq" id="WP_149113516.1">
    <property type="nucleotide sequence ID" value="NZ_CP042425.1"/>
</dbReference>
<dbReference type="EMBL" id="CP042425">
    <property type="protein sequence ID" value="QEL19079.1"/>
    <property type="molecule type" value="Genomic_DNA"/>
</dbReference>
<protein>
    <submittedName>
        <fullName evidence="1">Uncharacterized protein</fullName>
    </submittedName>
</protein>
<evidence type="ECO:0000313" key="2">
    <source>
        <dbReference type="Proteomes" id="UP000324974"/>
    </source>
</evidence>
<reference evidence="2" key="1">
    <citation type="submission" date="2019-08" db="EMBL/GenBank/DDBJ databases">
        <title>Limnoglobus roseus gen. nov., sp. nov., a novel freshwater planctomycete with a giant genome from the family Gemmataceae.</title>
        <authorList>
            <person name="Kulichevskaya I.S."/>
            <person name="Naumoff D.G."/>
            <person name="Miroshnikov K."/>
            <person name="Ivanova A."/>
            <person name="Philippov D.A."/>
            <person name="Hakobyan A."/>
            <person name="Rijpstra I.C."/>
            <person name="Sinninghe Damste J.S."/>
            <person name="Liesack W."/>
            <person name="Dedysh S.N."/>
        </authorList>
    </citation>
    <scope>NUCLEOTIDE SEQUENCE [LARGE SCALE GENOMIC DNA]</scope>
    <source>
        <strain evidence="2">PX52</strain>
    </source>
</reference>
<evidence type="ECO:0000313" key="1">
    <source>
        <dbReference type="EMBL" id="QEL19079.1"/>
    </source>
</evidence>
<gene>
    <name evidence="1" type="ORF">PX52LOC_06136</name>
</gene>
<dbReference type="Proteomes" id="UP000324974">
    <property type="component" value="Chromosome"/>
</dbReference>
<dbReference type="AlphaFoldDB" id="A0A5C1AI22"/>
<sequence>MGRKKTLSGEVLSDFAAAYGAPAALDYDTFVQLYLNIPRRNSRTALLFSDAVSVAVGTTQKPADWVYDSSETPEQAEKWIDDHNTAQILSRMNAPG</sequence>